<organism evidence="2 3">
    <name type="scientific">Devosia insulae DS-56</name>
    <dbReference type="NCBI Taxonomy" id="1116389"/>
    <lineage>
        <taxon>Bacteria</taxon>
        <taxon>Pseudomonadati</taxon>
        <taxon>Pseudomonadota</taxon>
        <taxon>Alphaproteobacteria</taxon>
        <taxon>Hyphomicrobiales</taxon>
        <taxon>Devosiaceae</taxon>
        <taxon>Devosia</taxon>
    </lineage>
</organism>
<feature type="chain" id="PRO_5009190417" evidence="1">
    <location>
        <begin position="24"/>
        <end position="99"/>
    </location>
</feature>
<name>A0A1E5XN71_9HYPH</name>
<dbReference type="OrthoDB" id="8454614at2"/>
<keyword evidence="1" id="KW-0732">Signal</keyword>
<protein>
    <submittedName>
        <fullName evidence="2">Uncharacterized protein</fullName>
    </submittedName>
</protein>
<dbReference type="AlphaFoldDB" id="A0A1E5XN71"/>
<dbReference type="Proteomes" id="UP000095463">
    <property type="component" value="Unassembled WGS sequence"/>
</dbReference>
<dbReference type="EMBL" id="LAJE02000244">
    <property type="protein sequence ID" value="OEO29944.1"/>
    <property type="molecule type" value="Genomic_DNA"/>
</dbReference>
<evidence type="ECO:0000313" key="3">
    <source>
        <dbReference type="Proteomes" id="UP000095463"/>
    </source>
</evidence>
<evidence type="ECO:0000256" key="1">
    <source>
        <dbReference type="SAM" id="SignalP"/>
    </source>
</evidence>
<evidence type="ECO:0000313" key="2">
    <source>
        <dbReference type="EMBL" id="OEO29944.1"/>
    </source>
</evidence>
<feature type="signal peptide" evidence="1">
    <location>
        <begin position="1"/>
        <end position="23"/>
    </location>
</feature>
<reference evidence="2 3" key="1">
    <citation type="journal article" date="2015" name="Genome Announc.">
        <title>Genome Assemblies of Three Soil-Associated Devosia species: D. insulae, D. limi, and D. soli.</title>
        <authorList>
            <person name="Hassan Y.I."/>
            <person name="Lepp D."/>
            <person name="Zhou T."/>
        </authorList>
    </citation>
    <scope>NUCLEOTIDE SEQUENCE [LARGE SCALE GENOMIC DNA]</scope>
    <source>
        <strain evidence="2 3">DS-56</strain>
    </source>
</reference>
<gene>
    <name evidence="2" type="ORF">VW23_023700</name>
</gene>
<accession>A0A1E5XN71</accession>
<keyword evidence="3" id="KW-1185">Reference proteome</keyword>
<comment type="caution">
    <text evidence="2">The sequence shown here is derived from an EMBL/GenBank/DDBJ whole genome shotgun (WGS) entry which is preliminary data.</text>
</comment>
<sequence>MIMLWRAWGAALCGALVAVSASADEPPRIDPQDVTVKACLAAVAQQTGNSQLVVLGKDYSEANSAVLIGVGPDQAPWRCLVSNDGVVVEVTFTGDEGAL</sequence>
<proteinExistence type="predicted"/>
<dbReference type="RefSeq" id="WP_069910834.1">
    <property type="nucleotide sequence ID" value="NZ_LAJE02000244.1"/>
</dbReference>